<keyword evidence="4" id="KW-0808">Transferase</keyword>
<gene>
    <name evidence="16" type="primary">106662595</name>
</gene>
<evidence type="ECO:0000256" key="5">
    <source>
        <dbReference type="ARBA" id="ARBA00022692"/>
    </source>
</evidence>
<keyword evidence="9" id="KW-0496">Mitochondrion</keyword>
<dbReference type="PANTHER" id="PTHR14269">
    <property type="entry name" value="CDP-DIACYLGLYCEROL--GLYCEROL-3-PHOSPHATE 3-PHOSPHATIDYLTRANSFERASE-RELATED"/>
    <property type="match status" value="1"/>
</dbReference>
<feature type="transmembrane region" description="Helical" evidence="15">
    <location>
        <begin position="110"/>
        <end position="133"/>
    </location>
</feature>
<keyword evidence="6" id="KW-0999">Mitochondrion inner membrane</keyword>
<dbReference type="InterPro" id="IPR043130">
    <property type="entry name" value="CDP-OH_PTrfase_TM_dom"/>
</dbReference>
<name>A0A8I6TDV4_CIMLE</name>
<evidence type="ECO:0000256" key="14">
    <source>
        <dbReference type="ARBA" id="ARBA00047433"/>
    </source>
</evidence>
<keyword evidence="7 15" id="KW-1133">Transmembrane helix</keyword>
<evidence type="ECO:0000256" key="2">
    <source>
        <dbReference type="ARBA" id="ARBA00010441"/>
    </source>
</evidence>
<dbReference type="Proteomes" id="UP000494040">
    <property type="component" value="Unassembled WGS sequence"/>
</dbReference>
<dbReference type="FunFam" id="1.20.120.1760:FF:000005">
    <property type="entry name" value="Cardiolipin synthase 1"/>
    <property type="match status" value="1"/>
</dbReference>
<dbReference type="OMA" id="RIAMSPY"/>
<evidence type="ECO:0000256" key="9">
    <source>
        <dbReference type="ARBA" id="ARBA00023128"/>
    </source>
</evidence>
<evidence type="ECO:0000313" key="17">
    <source>
        <dbReference type="Proteomes" id="UP000494040"/>
    </source>
</evidence>
<keyword evidence="5 15" id="KW-0812">Transmembrane</keyword>
<comment type="subcellular location">
    <subcellularLocation>
        <location evidence="1">Mitochondrion inner membrane</location>
        <topology evidence="1">Multi-pass membrane protein</topology>
    </subcellularLocation>
</comment>
<dbReference type="InterPro" id="IPR050324">
    <property type="entry name" value="CDP-alcohol_PTase-I"/>
</dbReference>
<evidence type="ECO:0000256" key="10">
    <source>
        <dbReference type="ARBA" id="ARBA00023136"/>
    </source>
</evidence>
<evidence type="ECO:0000256" key="7">
    <source>
        <dbReference type="ARBA" id="ARBA00022989"/>
    </source>
</evidence>
<dbReference type="EnsemblMetazoa" id="XM_014386793.2">
    <property type="protein sequence ID" value="XP_014242279.1"/>
    <property type="gene ID" value="LOC106662595"/>
</dbReference>
<dbReference type="AlphaFoldDB" id="A0A8I6TDV4"/>
<feature type="transmembrane region" description="Helical" evidence="15">
    <location>
        <begin position="273"/>
        <end position="295"/>
    </location>
</feature>
<dbReference type="OrthoDB" id="10020554at2759"/>
<comment type="similarity">
    <text evidence="2">Belongs to the CDP-alcohol phosphatidyltransferase class-I family.</text>
</comment>
<keyword evidence="11" id="KW-0594">Phospholipid biosynthesis</keyword>
<dbReference type="GO" id="GO:0043337">
    <property type="term" value="F:cardiolipin synthase (CMP-forming)"/>
    <property type="evidence" value="ECO:0007669"/>
    <property type="project" value="UniProtKB-EC"/>
</dbReference>
<dbReference type="GO" id="GO:0032049">
    <property type="term" value="P:cardiolipin biosynthetic process"/>
    <property type="evidence" value="ECO:0007669"/>
    <property type="project" value="TreeGrafter"/>
</dbReference>
<dbReference type="GO" id="GO:0005743">
    <property type="term" value="C:mitochondrial inner membrane"/>
    <property type="evidence" value="ECO:0007669"/>
    <property type="project" value="UniProtKB-SubCell"/>
</dbReference>
<evidence type="ECO:0000256" key="8">
    <source>
        <dbReference type="ARBA" id="ARBA00023098"/>
    </source>
</evidence>
<proteinExistence type="inferred from homology"/>
<dbReference type="Pfam" id="PF01066">
    <property type="entry name" value="CDP-OH_P_transf"/>
    <property type="match status" value="1"/>
</dbReference>
<evidence type="ECO:0000256" key="15">
    <source>
        <dbReference type="SAM" id="Phobius"/>
    </source>
</evidence>
<evidence type="ECO:0000313" key="16">
    <source>
        <dbReference type="EnsemblMetazoa" id="XP_014242279.1"/>
    </source>
</evidence>
<evidence type="ECO:0000256" key="12">
    <source>
        <dbReference type="ARBA" id="ARBA00023264"/>
    </source>
</evidence>
<keyword evidence="8" id="KW-0443">Lipid metabolism</keyword>
<dbReference type="EC" id="2.7.8.41" evidence="13"/>
<evidence type="ECO:0000256" key="4">
    <source>
        <dbReference type="ARBA" id="ARBA00022679"/>
    </source>
</evidence>
<comment type="catalytic activity">
    <reaction evidence="14">
        <text>a CDP-1,2-diacyl-sn-glycerol + a 1,2-diacyl-sn-glycero-3-phospho-(1'-sn-glycerol) = a cardiolipin + CMP + H(+)</text>
        <dbReference type="Rhea" id="RHEA:32931"/>
        <dbReference type="ChEBI" id="CHEBI:15378"/>
        <dbReference type="ChEBI" id="CHEBI:58332"/>
        <dbReference type="ChEBI" id="CHEBI:60377"/>
        <dbReference type="ChEBI" id="CHEBI:62237"/>
        <dbReference type="ChEBI" id="CHEBI:64716"/>
        <dbReference type="EC" id="2.7.8.41"/>
    </reaction>
</comment>
<keyword evidence="10 15" id="KW-0472">Membrane</keyword>
<dbReference type="KEGG" id="clec:106662595"/>
<accession>A0A8I6TDV4</accession>
<dbReference type="Gene3D" id="1.20.120.1760">
    <property type="match status" value="1"/>
</dbReference>
<dbReference type="PANTHER" id="PTHR14269:SF60">
    <property type="entry name" value="CARDIOLIPIN SYNTHASE (CMP-FORMING)"/>
    <property type="match status" value="1"/>
</dbReference>
<organism evidence="16 17">
    <name type="scientific">Cimex lectularius</name>
    <name type="common">Bed bug</name>
    <name type="synonym">Acanthia lectularia</name>
    <dbReference type="NCBI Taxonomy" id="79782"/>
    <lineage>
        <taxon>Eukaryota</taxon>
        <taxon>Metazoa</taxon>
        <taxon>Ecdysozoa</taxon>
        <taxon>Arthropoda</taxon>
        <taxon>Hexapoda</taxon>
        <taxon>Insecta</taxon>
        <taxon>Pterygota</taxon>
        <taxon>Neoptera</taxon>
        <taxon>Paraneoptera</taxon>
        <taxon>Hemiptera</taxon>
        <taxon>Heteroptera</taxon>
        <taxon>Panheteroptera</taxon>
        <taxon>Cimicomorpha</taxon>
        <taxon>Cimicidae</taxon>
        <taxon>Cimex</taxon>
    </lineage>
</organism>
<evidence type="ECO:0000256" key="1">
    <source>
        <dbReference type="ARBA" id="ARBA00004448"/>
    </source>
</evidence>
<keyword evidence="12" id="KW-1208">Phospholipid metabolism</keyword>
<evidence type="ECO:0000256" key="3">
    <source>
        <dbReference type="ARBA" id="ARBA00022516"/>
    </source>
</evidence>
<dbReference type="InterPro" id="IPR000462">
    <property type="entry name" value="CDP-OH_P_trans"/>
</dbReference>
<feature type="transmembrane region" description="Helical" evidence="15">
    <location>
        <begin position="139"/>
        <end position="158"/>
    </location>
</feature>
<evidence type="ECO:0000256" key="11">
    <source>
        <dbReference type="ARBA" id="ARBA00023209"/>
    </source>
</evidence>
<evidence type="ECO:0000256" key="6">
    <source>
        <dbReference type="ARBA" id="ARBA00022792"/>
    </source>
</evidence>
<protein>
    <recommendedName>
        <fullName evidence="13">cardiolipin synthase (CMP-forming)</fullName>
        <ecNumber evidence="13">2.7.8.41</ecNumber>
    </recommendedName>
</protein>
<keyword evidence="17" id="KW-1185">Reference proteome</keyword>
<sequence>MSLLAVIPSSLTSGLSPWYFFKGSLVRPLYAANFCLLNSRKRNEEVAWQRFMSSSRARRKALHNTLKDRSEQFWKTEQKLRTRSRILLNNLEQKYKIKEKMERIIERENIWTFPNILCLMRICASPYLGYLIVKEDFNIAFYLMMFAGFTDLLDGLIARNYRSQASKLGSFLDPLADKILISTMFITMTYVDLVPVALTSLIIARDVWLAAIGFYIRYLSLPPPKTFARYFDLSHATAKIKPLFISKVNTLFQLATAGISLTSPVFGFSDHPYLLYLWSVTASTTIISAICYVYFSKDTYKILRKAGSS</sequence>
<evidence type="ECO:0000256" key="13">
    <source>
        <dbReference type="ARBA" id="ARBA00039001"/>
    </source>
</evidence>
<keyword evidence="3" id="KW-0444">Lipid biosynthesis</keyword>
<reference evidence="16" key="1">
    <citation type="submission" date="2022-01" db="UniProtKB">
        <authorList>
            <consortium name="EnsemblMetazoa"/>
        </authorList>
    </citation>
    <scope>IDENTIFICATION</scope>
</reference>